<feature type="compositionally biased region" description="Polar residues" evidence="1">
    <location>
        <begin position="71"/>
        <end position="84"/>
    </location>
</feature>
<name>M5TS24_9BACT</name>
<evidence type="ECO:0000256" key="1">
    <source>
        <dbReference type="SAM" id="MobiDB-lite"/>
    </source>
</evidence>
<proteinExistence type="predicted"/>
<gene>
    <name evidence="2" type="ORF">RSSM_06714</name>
</gene>
<dbReference type="AlphaFoldDB" id="M5TS24"/>
<accession>M5TS24</accession>
<keyword evidence="3" id="KW-1185">Reference proteome</keyword>
<evidence type="ECO:0000313" key="2">
    <source>
        <dbReference type="EMBL" id="EMI51849.1"/>
    </source>
</evidence>
<feature type="region of interest" description="Disordered" evidence="1">
    <location>
        <begin position="70"/>
        <end position="105"/>
    </location>
</feature>
<dbReference type="RefSeq" id="WP_008689199.1">
    <property type="nucleotide sequence ID" value="NZ_ANOH01000477.1"/>
</dbReference>
<protein>
    <submittedName>
        <fullName evidence="2">Uncharacterized protein</fullName>
    </submittedName>
</protein>
<reference evidence="2 3" key="1">
    <citation type="journal article" date="2013" name="Mar. Genomics">
        <title>Expression of sulfatases in Rhodopirellula baltica and the diversity of sulfatases in the genus Rhodopirellula.</title>
        <authorList>
            <person name="Wegner C.E."/>
            <person name="Richter-Heitmann T."/>
            <person name="Klindworth A."/>
            <person name="Klockow C."/>
            <person name="Richter M."/>
            <person name="Achstetter T."/>
            <person name="Glockner F.O."/>
            <person name="Harder J."/>
        </authorList>
    </citation>
    <scope>NUCLEOTIDE SEQUENCE [LARGE SCALE GENOMIC DNA]</scope>
    <source>
        <strain evidence="2 3">SM41</strain>
    </source>
</reference>
<dbReference type="EMBL" id="ANOH01000477">
    <property type="protein sequence ID" value="EMI51849.1"/>
    <property type="molecule type" value="Genomic_DNA"/>
</dbReference>
<dbReference type="PATRIC" id="fig|1263870.3.peg.7119"/>
<sequence>MIAESPPRSQWPGGDLLFRHGNPAVYDKGTDKDRLFAKQHDASWIQEGLPGAGNLMVFNNNNRNTFSMNLAGNSNGSNRTQPSLNAGGFNRNGRDAEGGRDAGGGRAMAERAMRGTSNVHEFRPVIGKDGKYAIGSDGRYEVEQVWFWEEQGFFASTQGSAKRLLNGNTLLANTGKQFAIEVTSEGNTVARYKGTAPVYKAFKYTKEQIGDLIDSGREPAGQRKE</sequence>
<dbReference type="Proteomes" id="UP000011885">
    <property type="component" value="Unassembled WGS sequence"/>
</dbReference>
<organism evidence="2 3">
    <name type="scientific">Rhodopirellula sallentina SM41</name>
    <dbReference type="NCBI Taxonomy" id="1263870"/>
    <lineage>
        <taxon>Bacteria</taxon>
        <taxon>Pseudomonadati</taxon>
        <taxon>Planctomycetota</taxon>
        <taxon>Planctomycetia</taxon>
        <taxon>Pirellulales</taxon>
        <taxon>Pirellulaceae</taxon>
        <taxon>Rhodopirellula</taxon>
    </lineage>
</organism>
<comment type="caution">
    <text evidence="2">The sequence shown here is derived from an EMBL/GenBank/DDBJ whole genome shotgun (WGS) entry which is preliminary data.</text>
</comment>
<evidence type="ECO:0000313" key="3">
    <source>
        <dbReference type="Proteomes" id="UP000011885"/>
    </source>
</evidence>
<dbReference type="OrthoDB" id="264813at2"/>